<dbReference type="PATRIC" id="fig|1121328.3.peg.713"/>
<accession>A0A150FPU4</accession>
<dbReference type="NCBIfam" id="TIGR02829">
    <property type="entry name" value="spore_III_AE"/>
    <property type="match status" value="1"/>
</dbReference>
<dbReference type="EMBL" id="LSFY01000001">
    <property type="protein sequence ID" value="KXZ39634.1"/>
    <property type="molecule type" value="Genomic_DNA"/>
</dbReference>
<keyword evidence="5" id="KW-1185">Reference proteome</keyword>
<gene>
    <name evidence="2" type="ORF">JWYL7_0709</name>
    <name evidence="3" type="ORF">SAMN05661008_01173</name>
</gene>
<reference evidence="2 4" key="1">
    <citation type="submission" date="2016-02" db="EMBL/GenBank/DDBJ databases">
        <title>Draft genome sequence for Clostridium paradoxum JW-YL-7.</title>
        <authorList>
            <person name="Utturkar S.M."/>
            <person name="Lancaster A."/>
            <person name="Poole F.L."/>
            <person name="Adams M.W."/>
            <person name="Brown S.D."/>
        </authorList>
    </citation>
    <scope>NUCLEOTIDE SEQUENCE [LARGE SCALE GENOMIC DNA]</scope>
    <source>
        <strain evidence="2 4">JW-YL-7</strain>
    </source>
</reference>
<comment type="caution">
    <text evidence="2">The sequence shown here is derived from an EMBL/GenBank/DDBJ whole genome shotgun (WGS) entry which is preliminary data.</text>
</comment>
<dbReference type="OrthoDB" id="1706761at2"/>
<feature type="transmembrane region" description="Helical" evidence="1">
    <location>
        <begin position="350"/>
        <end position="378"/>
    </location>
</feature>
<feature type="transmembrane region" description="Helical" evidence="1">
    <location>
        <begin position="163"/>
        <end position="195"/>
    </location>
</feature>
<dbReference type="EMBL" id="FRBG01000008">
    <property type="protein sequence ID" value="SHK94988.1"/>
    <property type="molecule type" value="Genomic_DNA"/>
</dbReference>
<dbReference type="Pfam" id="PF09546">
    <property type="entry name" value="Spore_III_AE"/>
    <property type="match status" value="1"/>
</dbReference>
<evidence type="ECO:0000313" key="2">
    <source>
        <dbReference type="EMBL" id="KXZ39634.1"/>
    </source>
</evidence>
<feature type="transmembrane region" description="Helical" evidence="1">
    <location>
        <begin position="305"/>
        <end position="330"/>
    </location>
</feature>
<protein>
    <submittedName>
        <fullName evidence="2">Stage III sporulation protein AE</fullName>
    </submittedName>
</protein>
<feature type="transmembrane region" description="Helical" evidence="1">
    <location>
        <begin position="126"/>
        <end position="143"/>
    </location>
</feature>
<feature type="transmembrane region" description="Helical" evidence="1">
    <location>
        <begin position="235"/>
        <end position="258"/>
    </location>
</feature>
<reference evidence="3 5" key="2">
    <citation type="submission" date="2016-11" db="EMBL/GenBank/DDBJ databases">
        <authorList>
            <person name="Varghese N."/>
            <person name="Submissions S."/>
        </authorList>
    </citation>
    <scope>NUCLEOTIDE SEQUENCE [LARGE SCALE GENOMIC DNA]</scope>
    <source>
        <strain evidence="3 5">DSM 7308</strain>
    </source>
</reference>
<feature type="transmembrane region" description="Helical" evidence="1">
    <location>
        <begin position="202"/>
        <end position="220"/>
    </location>
</feature>
<organism evidence="2 4">
    <name type="scientific">Alkalithermobacter thermoalcaliphilus JW-YL-7 = DSM 7308</name>
    <dbReference type="NCBI Taxonomy" id="1121328"/>
    <lineage>
        <taxon>Bacteria</taxon>
        <taxon>Bacillati</taxon>
        <taxon>Bacillota</taxon>
        <taxon>Clostridia</taxon>
        <taxon>Peptostreptococcales</taxon>
        <taxon>Tepidibacteraceae</taxon>
        <taxon>Alkalithermobacter</taxon>
    </lineage>
</organism>
<evidence type="ECO:0000313" key="3">
    <source>
        <dbReference type="EMBL" id="SHK94988.1"/>
    </source>
</evidence>
<keyword evidence="1" id="KW-1133">Transmembrane helix</keyword>
<dbReference type="Proteomes" id="UP000092605">
    <property type="component" value="Unassembled WGS sequence"/>
</dbReference>
<evidence type="ECO:0000313" key="4">
    <source>
        <dbReference type="Proteomes" id="UP000092605"/>
    </source>
</evidence>
<dbReference type="RefSeq" id="WP_066069152.1">
    <property type="nucleotide sequence ID" value="NZ_FRBG01000008.1"/>
</dbReference>
<keyword evidence="1" id="KW-0472">Membrane</keyword>
<feature type="transmembrane region" description="Helical" evidence="1">
    <location>
        <begin position="95"/>
        <end position="114"/>
    </location>
</feature>
<sequence length="384" mass="42789">MKKIVFLTIIIFCVMATESSYCIDQNIKPYEYIEEQLNSMQIWKLEEYLKGEELLNNINIKTFLLDVARGKKNIFDIINKDVLSTYLFREIRTNLKIFISILILSVISSLLKNLDNSFSSGTISKLSNYVIFLVLVSLTFIGYKEVLYICSTTIENMSRFMEIVIPIEIAILVTLGFPITSATLSPIFLGAIAFITMVFKRFIVISMTLAFSILIINSISENLKLKKLFSFIKQFNIFSVGAILTLYLGIISIQGIYITSFDKLSMKTVKFAVGNFIPIVGNLVSDSIDIVLSSSYLLKSVIGSLGLIILLSICLLPIIKIACILLVYKISAAIIEPISDDNIASYINEVGNLIAVSLASLVVISMIFFITMAILASIGNIARI</sequence>
<keyword evidence="1" id="KW-0812">Transmembrane</keyword>
<proteinExistence type="predicted"/>
<dbReference type="STRING" id="1121328.JWYL7_0709"/>
<evidence type="ECO:0000313" key="5">
    <source>
        <dbReference type="Proteomes" id="UP000323392"/>
    </source>
</evidence>
<dbReference type="InterPro" id="IPR014194">
    <property type="entry name" value="Spore_III_AE"/>
</dbReference>
<dbReference type="AlphaFoldDB" id="A0A150FPU4"/>
<evidence type="ECO:0000256" key="1">
    <source>
        <dbReference type="SAM" id="Phobius"/>
    </source>
</evidence>
<dbReference type="Proteomes" id="UP000323392">
    <property type="component" value="Unassembled WGS sequence"/>
</dbReference>
<name>A0A150FPU4_CLOPD</name>